<keyword evidence="1" id="KW-0175">Coiled coil</keyword>
<dbReference type="Gene3D" id="2.60.40.10">
    <property type="entry name" value="Immunoglobulins"/>
    <property type="match status" value="1"/>
</dbReference>
<proteinExistence type="predicted"/>
<comment type="caution">
    <text evidence="2">The sequence shown here is derived from an EMBL/GenBank/DDBJ whole genome shotgun (WGS) entry which is preliminary data.</text>
</comment>
<dbReference type="InterPro" id="IPR011990">
    <property type="entry name" value="TPR-like_helical_dom_sf"/>
</dbReference>
<dbReference type="EMBL" id="JAAIWM010000007">
    <property type="protein sequence ID" value="NEY73489.1"/>
    <property type="molecule type" value="Genomic_DNA"/>
</dbReference>
<dbReference type="SUPFAM" id="SSF49464">
    <property type="entry name" value="Carboxypeptidase regulatory domain-like"/>
    <property type="match status" value="1"/>
</dbReference>
<keyword evidence="2" id="KW-0378">Hydrolase</keyword>
<dbReference type="AlphaFoldDB" id="A0A6M0QCN5"/>
<dbReference type="InterPro" id="IPR008969">
    <property type="entry name" value="CarboxyPept-like_regulatory"/>
</dbReference>
<gene>
    <name evidence="2" type="ORF">G4D63_17275</name>
</gene>
<dbReference type="RefSeq" id="WP_163181079.1">
    <property type="nucleotide sequence ID" value="NZ_JAAIWM010000007.1"/>
</dbReference>
<organism evidence="2 3">
    <name type="scientific">Bacillus mesophilus</name>
    <dbReference type="NCBI Taxonomy" id="1808955"/>
    <lineage>
        <taxon>Bacteria</taxon>
        <taxon>Bacillati</taxon>
        <taxon>Bacillota</taxon>
        <taxon>Bacilli</taxon>
        <taxon>Bacillales</taxon>
        <taxon>Bacillaceae</taxon>
        <taxon>Bacillus</taxon>
    </lineage>
</organism>
<feature type="coiled-coil region" evidence="1">
    <location>
        <begin position="215"/>
        <end position="242"/>
    </location>
</feature>
<dbReference type="SUPFAM" id="SSF81901">
    <property type="entry name" value="HCP-like"/>
    <property type="match status" value="1"/>
</dbReference>
<dbReference type="InterPro" id="IPR013783">
    <property type="entry name" value="Ig-like_fold"/>
</dbReference>
<keyword evidence="2" id="KW-0121">Carboxypeptidase</keyword>
<sequence length="738" mass="85300">MTIKIKVKYLVYFLLVLFAALPLFAFFIQPKIELTLAQHELENNEETKARERIEGLLQSTSGNQRWEIIKDFMIEPTAIGHYHVYIGSSMTSMSHDRTSPLFTIEEIVPYLHEYILHAPLSGYIQSAAEILASHYTQNNQYEKADQALAAAQNRYGSSTYEFQNLLLKRVEFAERAGEPAKLQQIITFLKEQKLDDHLEVFSQITEVEVKEMLRNQQYEEAYNRLTKDIEKLEKEWDEQTFESDEEIENDTMFLHSSPFISELMSLRNHLEKTLNNGKINLTTIKGKVVKSNGEPLANVGVFLRDERTANMSPNPDDPFYTVTNQDGHYEFNGILPGSYQIQLGLTLHQVDGWTWPVEMDEWIDVKGETEIIENIEFRPLITTHSPVDFKVITTDSLTFEWSPVTDAEYYELSLQVEYDSGSMGVPFRGRIKQTSLGVPVEDLYAKSVGIVHGGDPIMETIQPESLLAFSNTNGRFSWYVTAYDKNGNLLTRSNGYRLNEETMEGIPVFYLKERAMTKADSLVMERDIEEALQQYKQNYESNPNDLHSLQMITRLIGLEQQDYEKGLNKALPYMLQLAELQPTEDTLFSVVSHYYDEQNWKEFNSWFKQYQMIVNGEPSTYVKSIYATALMKQGQLEEARNLFQQVMQEDASHRFVGNWIAVEVVLNGSYKEALHIAENYSERSYTHRDWKHIISNLEDEPIEEVKKSIQSFFEGSLELESIQNEDIATFIKALSEVK</sequence>
<accession>A0A6M0QCN5</accession>
<keyword evidence="2" id="KW-0645">Protease</keyword>
<dbReference type="Proteomes" id="UP000481043">
    <property type="component" value="Unassembled WGS sequence"/>
</dbReference>
<name>A0A6M0QCN5_9BACI</name>
<dbReference type="GO" id="GO:0004180">
    <property type="term" value="F:carboxypeptidase activity"/>
    <property type="evidence" value="ECO:0007669"/>
    <property type="project" value="UniProtKB-KW"/>
</dbReference>
<reference evidence="2 3" key="1">
    <citation type="submission" date="2020-02" db="EMBL/GenBank/DDBJ databases">
        <title>Bacillus aquiflavi sp. nov., isolated from yellow water of strong flavor Chinese baijiu in Yibin region of China.</title>
        <authorList>
            <person name="Xie J."/>
        </authorList>
    </citation>
    <scope>NUCLEOTIDE SEQUENCE [LARGE SCALE GENOMIC DNA]</scope>
    <source>
        <strain evidence="2 3">SA4</strain>
    </source>
</reference>
<evidence type="ECO:0000256" key="1">
    <source>
        <dbReference type="SAM" id="Coils"/>
    </source>
</evidence>
<evidence type="ECO:0000313" key="3">
    <source>
        <dbReference type="Proteomes" id="UP000481043"/>
    </source>
</evidence>
<dbReference type="Gene3D" id="1.25.40.10">
    <property type="entry name" value="Tetratricopeptide repeat domain"/>
    <property type="match status" value="1"/>
</dbReference>
<protein>
    <submittedName>
        <fullName evidence="2">Carboxypeptidase regulatory-like domain-containing protein</fullName>
    </submittedName>
</protein>
<evidence type="ECO:0000313" key="2">
    <source>
        <dbReference type="EMBL" id="NEY73489.1"/>
    </source>
</evidence>
<dbReference type="Pfam" id="PF13620">
    <property type="entry name" value="CarboxypepD_reg"/>
    <property type="match status" value="1"/>
</dbReference>
<keyword evidence="3" id="KW-1185">Reference proteome</keyword>